<reference key="2">
    <citation type="submission" date="2011-10" db="EMBL/GenBank/DDBJ databases">
        <title>The genome and transcriptome sequence of Clonorchis sinensis provide insights into the carcinogenic liver fluke.</title>
        <authorList>
            <person name="Wang X."/>
            <person name="Huang Y."/>
            <person name="Chen W."/>
            <person name="Liu H."/>
            <person name="Guo L."/>
            <person name="Chen Y."/>
            <person name="Luo F."/>
            <person name="Zhou W."/>
            <person name="Sun J."/>
            <person name="Mao Q."/>
            <person name="Liang P."/>
            <person name="Zhou C."/>
            <person name="Tian Y."/>
            <person name="Men J."/>
            <person name="Lv X."/>
            <person name="Huang L."/>
            <person name="Zhou J."/>
            <person name="Hu Y."/>
            <person name="Li R."/>
            <person name="Zhang F."/>
            <person name="Lei H."/>
            <person name="Li X."/>
            <person name="Hu X."/>
            <person name="Liang C."/>
            <person name="Xu J."/>
            <person name="Wu Z."/>
            <person name="Yu X."/>
        </authorList>
    </citation>
    <scope>NUCLEOTIDE SEQUENCE</scope>
    <source>
        <strain>Henan</strain>
    </source>
</reference>
<evidence type="ECO:0000313" key="2">
    <source>
        <dbReference type="EMBL" id="GAA56471.1"/>
    </source>
</evidence>
<organism evidence="2 3">
    <name type="scientific">Clonorchis sinensis</name>
    <name type="common">Chinese liver fluke</name>
    <dbReference type="NCBI Taxonomy" id="79923"/>
    <lineage>
        <taxon>Eukaryota</taxon>
        <taxon>Metazoa</taxon>
        <taxon>Spiralia</taxon>
        <taxon>Lophotrochozoa</taxon>
        <taxon>Platyhelminthes</taxon>
        <taxon>Trematoda</taxon>
        <taxon>Digenea</taxon>
        <taxon>Opisthorchiida</taxon>
        <taxon>Opisthorchiata</taxon>
        <taxon>Opisthorchiidae</taxon>
        <taxon>Clonorchis</taxon>
    </lineage>
</organism>
<name>G7YU41_CLOSI</name>
<sequence length="80" mass="8915">MESANTWNDVVRIPDILKPNSRQQYHLDHNGGHSTGSDVEPWTVNVEPPAASEVYNCICSLKRHRSSGPDDHPPALFKHG</sequence>
<protein>
    <submittedName>
        <fullName evidence="2">Uncharacterized protein</fullName>
    </submittedName>
</protein>
<feature type="non-terminal residue" evidence="2">
    <location>
        <position position="80"/>
    </location>
</feature>
<accession>G7YU41</accession>
<evidence type="ECO:0000256" key="1">
    <source>
        <dbReference type="SAM" id="MobiDB-lite"/>
    </source>
</evidence>
<gene>
    <name evidence="2" type="ORF">CLF_110957</name>
</gene>
<evidence type="ECO:0000313" key="3">
    <source>
        <dbReference type="Proteomes" id="UP000008909"/>
    </source>
</evidence>
<feature type="region of interest" description="Disordered" evidence="1">
    <location>
        <begin position="23"/>
        <end position="43"/>
    </location>
</feature>
<reference evidence="2" key="1">
    <citation type="journal article" date="2011" name="Genome Biol.">
        <title>The draft genome of the carcinogenic human liver fluke Clonorchis sinensis.</title>
        <authorList>
            <person name="Wang X."/>
            <person name="Chen W."/>
            <person name="Huang Y."/>
            <person name="Sun J."/>
            <person name="Men J."/>
            <person name="Liu H."/>
            <person name="Luo F."/>
            <person name="Guo L."/>
            <person name="Lv X."/>
            <person name="Deng C."/>
            <person name="Zhou C."/>
            <person name="Fan Y."/>
            <person name="Li X."/>
            <person name="Huang L."/>
            <person name="Hu Y."/>
            <person name="Liang C."/>
            <person name="Hu X."/>
            <person name="Xu J."/>
            <person name="Yu X."/>
        </authorList>
    </citation>
    <scope>NUCLEOTIDE SEQUENCE [LARGE SCALE GENOMIC DNA]</scope>
    <source>
        <strain evidence="2">Henan</strain>
    </source>
</reference>
<dbReference type="EMBL" id="DF144265">
    <property type="protein sequence ID" value="GAA56471.1"/>
    <property type="molecule type" value="Genomic_DNA"/>
</dbReference>
<dbReference type="AlphaFoldDB" id="G7YU41"/>
<keyword evidence="3" id="KW-1185">Reference proteome</keyword>
<dbReference type="Proteomes" id="UP000008909">
    <property type="component" value="Unassembled WGS sequence"/>
</dbReference>
<proteinExistence type="predicted"/>